<keyword evidence="1" id="KW-0732">Signal</keyword>
<evidence type="ECO:0000256" key="1">
    <source>
        <dbReference type="SAM" id="SignalP"/>
    </source>
</evidence>
<comment type="caution">
    <text evidence="2">The sequence shown here is derived from an EMBL/GenBank/DDBJ whole genome shotgun (WGS) entry which is preliminary data.</text>
</comment>
<dbReference type="Proteomes" id="UP001165069">
    <property type="component" value="Unassembled WGS sequence"/>
</dbReference>
<keyword evidence="3" id="KW-1185">Reference proteome</keyword>
<dbReference type="EMBL" id="BSDE01000001">
    <property type="protein sequence ID" value="GLH71705.1"/>
    <property type="molecule type" value="Genomic_DNA"/>
</dbReference>
<name>A0ABQ5QC56_9BACT</name>
<accession>A0ABQ5QC56</accession>
<evidence type="ECO:0000313" key="3">
    <source>
        <dbReference type="Proteomes" id="UP001165069"/>
    </source>
</evidence>
<sequence length="210" mass="23147">MKKLTLLLVGLATSLAFAQDGPQLTFGLLASQGDTSTMTRKIWGGHTFELGYQVTPEGYGISIRPNLGWGNLPGNQNVPDRNTLSVWGPNSYQLNFWKVGCDFIFTPFDGQALKVITGPSAHLWQVRRVDGVNPRMGEANWRAGWRLGAEYPVTKLVNVGVNYTLTEWASNRAEAKKWAGYISDNATPTGIDGVNPSKPAYFTVYASYHF</sequence>
<organism evidence="2 3">
    <name type="scientific">Geothrix limicola</name>
    <dbReference type="NCBI Taxonomy" id="2927978"/>
    <lineage>
        <taxon>Bacteria</taxon>
        <taxon>Pseudomonadati</taxon>
        <taxon>Acidobacteriota</taxon>
        <taxon>Holophagae</taxon>
        <taxon>Holophagales</taxon>
        <taxon>Holophagaceae</taxon>
        <taxon>Geothrix</taxon>
    </lineage>
</organism>
<proteinExistence type="predicted"/>
<feature type="signal peptide" evidence="1">
    <location>
        <begin position="1"/>
        <end position="18"/>
    </location>
</feature>
<evidence type="ECO:0008006" key="4">
    <source>
        <dbReference type="Google" id="ProtNLM"/>
    </source>
</evidence>
<protein>
    <recommendedName>
        <fullName evidence="4">Outer membrane protein beta-barrel domain-containing protein</fullName>
    </recommendedName>
</protein>
<dbReference type="RefSeq" id="WP_285569133.1">
    <property type="nucleotide sequence ID" value="NZ_BSDE01000001.1"/>
</dbReference>
<gene>
    <name evidence="2" type="ORF">GETHLI_02070</name>
</gene>
<feature type="chain" id="PRO_5046580104" description="Outer membrane protein beta-barrel domain-containing protein" evidence="1">
    <location>
        <begin position="19"/>
        <end position="210"/>
    </location>
</feature>
<evidence type="ECO:0000313" key="2">
    <source>
        <dbReference type="EMBL" id="GLH71705.1"/>
    </source>
</evidence>
<reference evidence="2 3" key="1">
    <citation type="journal article" date="2023" name="Antonie Van Leeuwenhoek">
        <title>Mesoterricola silvestris gen. nov., sp. nov., Mesoterricola sediminis sp. nov., Geothrix oryzae sp. nov., Geothrix edaphica sp. nov., Geothrix rubra sp. nov., and Geothrix limicola sp. nov., six novel members of Acidobacteriota isolated from soils.</title>
        <authorList>
            <person name="Itoh H."/>
            <person name="Sugisawa Y."/>
            <person name="Mise K."/>
            <person name="Xu Z."/>
            <person name="Kuniyasu M."/>
            <person name="Ushijima N."/>
            <person name="Kawano K."/>
            <person name="Kobayashi E."/>
            <person name="Shiratori Y."/>
            <person name="Masuda Y."/>
            <person name="Senoo K."/>
        </authorList>
    </citation>
    <scope>NUCLEOTIDE SEQUENCE [LARGE SCALE GENOMIC DNA]</scope>
    <source>
        <strain evidence="2 3">Red804</strain>
    </source>
</reference>